<evidence type="ECO:0008006" key="3">
    <source>
        <dbReference type="Google" id="ProtNLM"/>
    </source>
</evidence>
<evidence type="ECO:0000313" key="2">
    <source>
        <dbReference type="Proteomes" id="UP001549313"/>
    </source>
</evidence>
<protein>
    <recommendedName>
        <fullName evidence="3">DUF2188 domain-containing protein</fullName>
    </recommendedName>
</protein>
<keyword evidence="2" id="KW-1185">Reference proteome</keyword>
<reference evidence="1 2" key="1">
    <citation type="submission" date="2024-06" db="EMBL/GenBank/DDBJ databases">
        <title>Sorghum-associated microbial communities from plants grown in Nebraska, USA.</title>
        <authorList>
            <person name="Schachtman D."/>
        </authorList>
    </citation>
    <scope>NUCLEOTIDE SEQUENCE [LARGE SCALE GENOMIC DNA]</scope>
    <source>
        <strain evidence="1 2">2814</strain>
    </source>
</reference>
<accession>A0ABV2R9I3</accession>
<proteinExistence type="predicted"/>
<dbReference type="Proteomes" id="UP001549313">
    <property type="component" value="Unassembled WGS sequence"/>
</dbReference>
<gene>
    <name evidence="1" type="ORF">ABIE19_000572</name>
</gene>
<evidence type="ECO:0000313" key="1">
    <source>
        <dbReference type="EMBL" id="MET4682663.1"/>
    </source>
</evidence>
<comment type="caution">
    <text evidence="1">The sequence shown here is derived from an EMBL/GenBank/DDBJ whole genome shotgun (WGS) entry which is preliminary data.</text>
</comment>
<name>A0ABV2R9I3_9CAUL</name>
<organism evidence="1 2">
    <name type="scientific">Brevundimonas faecalis</name>
    <dbReference type="NCBI Taxonomy" id="947378"/>
    <lineage>
        <taxon>Bacteria</taxon>
        <taxon>Pseudomonadati</taxon>
        <taxon>Pseudomonadota</taxon>
        <taxon>Alphaproteobacteria</taxon>
        <taxon>Caulobacterales</taxon>
        <taxon>Caulobacteraceae</taxon>
        <taxon>Brevundimonas</taxon>
    </lineage>
</organism>
<dbReference type="RefSeq" id="WP_354087607.1">
    <property type="nucleotide sequence ID" value="NZ_JBEPTF010000001.1"/>
</dbReference>
<dbReference type="EMBL" id="JBEPTF010000001">
    <property type="protein sequence ID" value="MET4682663.1"/>
    <property type="molecule type" value="Genomic_DNA"/>
</dbReference>
<sequence length="98" mass="10478">MRTIVVEPFGEAWAVRVDDMEPQLFTRGRAAEEAAKDTAERLSAAGDHVEIHLYLRNGERAARFICLPPVSSDDTPHLVGGSLLAVAGAACEMTEAAA</sequence>